<gene>
    <name evidence="2" type="ORF">J41TS12_24670</name>
</gene>
<evidence type="ECO:0000256" key="1">
    <source>
        <dbReference type="SAM" id="Phobius"/>
    </source>
</evidence>
<comment type="caution">
    <text evidence="2">The sequence shown here is derived from an EMBL/GenBank/DDBJ whole genome shotgun (WGS) entry which is preliminary data.</text>
</comment>
<evidence type="ECO:0000313" key="2">
    <source>
        <dbReference type="EMBL" id="GIO37606.1"/>
    </source>
</evidence>
<keyword evidence="1" id="KW-0812">Transmembrane</keyword>
<organism evidence="2 3">
    <name type="scientific">Paenibacillus antibioticophila</name>
    <dbReference type="NCBI Taxonomy" id="1274374"/>
    <lineage>
        <taxon>Bacteria</taxon>
        <taxon>Bacillati</taxon>
        <taxon>Bacillota</taxon>
        <taxon>Bacilli</taxon>
        <taxon>Bacillales</taxon>
        <taxon>Paenibacillaceae</taxon>
        <taxon>Paenibacillus</taxon>
    </lineage>
</organism>
<reference evidence="2 3" key="1">
    <citation type="submission" date="2021-03" db="EMBL/GenBank/DDBJ databases">
        <title>Antimicrobial resistance genes in bacteria isolated from Japanese honey, and their potential for conferring macrolide and lincosamide resistance in the American foulbrood pathogen Paenibacillus larvae.</title>
        <authorList>
            <person name="Okamoto M."/>
            <person name="Kumagai M."/>
            <person name="Kanamori H."/>
            <person name="Takamatsu D."/>
        </authorList>
    </citation>
    <scope>NUCLEOTIDE SEQUENCE [LARGE SCALE GENOMIC DNA]</scope>
    <source>
        <strain evidence="2 3">J41TS12</strain>
    </source>
</reference>
<protein>
    <submittedName>
        <fullName evidence="2">Uncharacterized protein</fullName>
    </submittedName>
</protein>
<keyword evidence="3" id="KW-1185">Reference proteome</keyword>
<dbReference type="EMBL" id="BORR01000008">
    <property type="protein sequence ID" value="GIO37606.1"/>
    <property type="molecule type" value="Genomic_DNA"/>
</dbReference>
<accession>A0A919XSI1</accession>
<keyword evidence="1" id="KW-1133">Transmembrane helix</keyword>
<evidence type="ECO:0000313" key="3">
    <source>
        <dbReference type="Proteomes" id="UP000681162"/>
    </source>
</evidence>
<feature type="transmembrane region" description="Helical" evidence="1">
    <location>
        <begin position="33"/>
        <end position="56"/>
    </location>
</feature>
<dbReference type="RefSeq" id="WP_044482250.1">
    <property type="nucleotide sequence ID" value="NZ_BORR01000008.1"/>
</dbReference>
<name>A0A919XSI1_9BACL</name>
<proteinExistence type="predicted"/>
<keyword evidence="1" id="KW-0472">Membrane</keyword>
<sequence>MFPKNLNSIEEDISKKRLEETQKQLLEKPRKRFWQLSSTLIAGIIIVGAFILFLWIMQKIRY</sequence>
<dbReference type="AlphaFoldDB" id="A0A919XSI1"/>
<dbReference type="Proteomes" id="UP000681162">
    <property type="component" value="Unassembled WGS sequence"/>
</dbReference>